<keyword evidence="2" id="KW-1185">Reference proteome</keyword>
<sequence>MHSLPLSPGKSGAAGAAFSRGLAIGGLKNADRFDYSN</sequence>
<reference evidence="2" key="1">
    <citation type="submission" date="2018-02" db="EMBL/GenBank/DDBJ databases">
        <title>Genome sequence of Desulfocucumis palustris strain NAW-5.</title>
        <authorList>
            <person name="Watanabe M."/>
            <person name="Kojima H."/>
            <person name="Fukui M."/>
        </authorList>
    </citation>
    <scope>NUCLEOTIDE SEQUENCE [LARGE SCALE GENOMIC DNA]</scope>
    <source>
        <strain evidence="2">NAW-5</strain>
    </source>
</reference>
<gene>
    <name evidence="1" type="ORF">DCCM_4698</name>
</gene>
<name>A0A2L2XGR5_9FIRM</name>
<dbReference type="EMBL" id="BFAV01000172">
    <property type="protein sequence ID" value="GBF35569.1"/>
    <property type="molecule type" value="Genomic_DNA"/>
</dbReference>
<comment type="caution">
    <text evidence="1">The sequence shown here is derived from an EMBL/GenBank/DDBJ whole genome shotgun (WGS) entry which is preliminary data.</text>
</comment>
<evidence type="ECO:0000313" key="2">
    <source>
        <dbReference type="Proteomes" id="UP000239549"/>
    </source>
</evidence>
<accession>A0A2L2XGR5</accession>
<dbReference type="Proteomes" id="UP000239549">
    <property type="component" value="Unassembled WGS sequence"/>
</dbReference>
<organism evidence="1 2">
    <name type="scientific">Desulfocucumis palustris</name>
    <dbReference type="NCBI Taxonomy" id="1898651"/>
    <lineage>
        <taxon>Bacteria</taxon>
        <taxon>Bacillati</taxon>
        <taxon>Bacillota</taxon>
        <taxon>Clostridia</taxon>
        <taxon>Eubacteriales</taxon>
        <taxon>Desulfocucumaceae</taxon>
        <taxon>Desulfocucumis</taxon>
    </lineage>
</organism>
<proteinExistence type="predicted"/>
<evidence type="ECO:0000313" key="1">
    <source>
        <dbReference type="EMBL" id="GBF35569.1"/>
    </source>
</evidence>
<dbReference type="AlphaFoldDB" id="A0A2L2XGR5"/>
<protein>
    <submittedName>
        <fullName evidence="1">Uncharacterized protein</fullName>
    </submittedName>
</protein>